<keyword evidence="4" id="KW-0539">Nucleus</keyword>
<dbReference type="GeneID" id="5126901"/>
<dbReference type="Pfam" id="PF02269">
    <property type="entry name" value="TFIID-18kDa"/>
    <property type="match status" value="1"/>
</dbReference>
<evidence type="ECO:0000256" key="4">
    <source>
        <dbReference type="ARBA" id="ARBA00023242"/>
    </source>
</evidence>
<dbReference type="FunCoup" id="A5DGS4">
    <property type="interactions" value="394"/>
</dbReference>
<dbReference type="AlphaFoldDB" id="A5DGS4"/>
<dbReference type="InterPro" id="IPR009072">
    <property type="entry name" value="Histone-fold"/>
</dbReference>
<comment type="subcellular location">
    <subcellularLocation>
        <location evidence="1">Nucleus</location>
    </subcellularLocation>
</comment>
<dbReference type="RefSeq" id="XP_001484746.2">
    <property type="nucleotide sequence ID" value="XM_001484696.1"/>
</dbReference>
<feature type="region of interest" description="Disordered" evidence="7">
    <location>
        <begin position="134"/>
        <end position="186"/>
    </location>
</feature>
<reference evidence="8 9" key="1">
    <citation type="journal article" date="2009" name="Nature">
        <title>Evolution of pathogenicity and sexual reproduction in eight Candida genomes.</title>
        <authorList>
            <person name="Butler G."/>
            <person name="Rasmussen M.D."/>
            <person name="Lin M.F."/>
            <person name="Santos M.A."/>
            <person name="Sakthikumar S."/>
            <person name="Munro C.A."/>
            <person name="Rheinbay E."/>
            <person name="Grabherr M."/>
            <person name="Forche A."/>
            <person name="Reedy J.L."/>
            <person name="Agrafioti I."/>
            <person name="Arnaud M.B."/>
            <person name="Bates S."/>
            <person name="Brown A.J."/>
            <person name="Brunke S."/>
            <person name="Costanzo M.C."/>
            <person name="Fitzpatrick D.A."/>
            <person name="de Groot P.W."/>
            <person name="Harris D."/>
            <person name="Hoyer L.L."/>
            <person name="Hube B."/>
            <person name="Klis F.M."/>
            <person name="Kodira C."/>
            <person name="Lennard N."/>
            <person name="Logue M.E."/>
            <person name="Martin R."/>
            <person name="Neiman A.M."/>
            <person name="Nikolaou E."/>
            <person name="Quail M.A."/>
            <person name="Quinn J."/>
            <person name="Santos M.C."/>
            <person name="Schmitzberger F.F."/>
            <person name="Sherlock G."/>
            <person name="Shah P."/>
            <person name="Silverstein K.A."/>
            <person name="Skrzypek M.S."/>
            <person name="Soll D."/>
            <person name="Staggs R."/>
            <person name="Stansfield I."/>
            <person name="Stumpf M.P."/>
            <person name="Sudbery P.E."/>
            <person name="Srikantha T."/>
            <person name="Zeng Q."/>
            <person name="Berman J."/>
            <person name="Berriman M."/>
            <person name="Heitman J."/>
            <person name="Gow N.A."/>
            <person name="Lorenz M.C."/>
            <person name="Birren B.W."/>
            <person name="Kellis M."/>
            <person name="Cuomo C.A."/>
        </authorList>
    </citation>
    <scope>NUCLEOTIDE SEQUENCE [LARGE SCALE GENOMIC DNA]</scope>
    <source>
        <strain evidence="9">ATCC 6260 / CBS 566 / DSM 6381 / JCM 1539 / NBRC 10279 / NRRL Y-324</strain>
    </source>
</reference>
<feature type="compositionally biased region" description="Polar residues" evidence="7">
    <location>
        <begin position="1"/>
        <end position="11"/>
    </location>
</feature>
<dbReference type="OMA" id="HITSICQ"/>
<dbReference type="SUPFAM" id="SSF47113">
    <property type="entry name" value="Histone-fold"/>
    <property type="match status" value="1"/>
</dbReference>
<gene>
    <name evidence="8" type="ORF">PGUG_02475</name>
</gene>
<dbReference type="EMBL" id="CH408157">
    <property type="protein sequence ID" value="EDK38377.2"/>
    <property type="molecule type" value="Genomic_DNA"/>
</dbReference>
<keyword evidence="9" id="KW-1185">Reference proteome</keyword>
<dbReference type="PANTHER" id="PTHR11380">
    <property type="entry name" value="TRANSCRIPTION INITIATION FACTOR TFIID/SUPT3-RELATED"/>
    <property type="match status" value="1"/>
</dbReference>
<protein>
    <recommendedName>
        <fullName evidence="6">Transcription initiation factor TFIID subunit 13</fullName>
    </recommendedName>
</protein>
<evidence type="ECO:0000256" key="5">
    <source>
        <dbReference type="ARBA" id="ARBA00038392"/>
    </source>
</evidence>
<feature type="region of interest" description="Disordered" evidence="7">
    <location>
        <begin position="1"/>
        <end position="38"/>
    </location>
</feature>
<feature type="compositionally biased region" description="Acidic residues" evidence="7">
    <location>
        <begin position="174"/>
        <end position="186"/>
    </location>
</feature>
<dbReference type="eggNOG" id="KOG3901">
    <property type="taxonomic scope" value="Eukaryota"/>
</dbReference>
<sequence>MSYDNQYSGRNTPYTSYTTYPGSHSSQYPSSYSSYPSYSQYSSQLRRRRKQRYFTKDIEDLLYALGDGPYPSEETANALDDTLTEYLGDLCYATQQYARAHGRNRVKMDDFPFALRNDPLKEARFEHIIKQKQKIERDRKMYDHDTYVKEMENAEKKKRGPKKRGRKPKKQVENDDEDDDEEENDD</sequence>
<accession>A5DGS4</accession>
<dbReference type="Gene3D" id="1.10.20.10">
    <property type="entry name" value="Histone, subunit A"/>
    <property type="match status" value="1"/>
</dbReference>
<evidence type="ECO:0000256" key="3">
    <source>
        <dbReference type="ARBA" id="ARBA00023163"/>
    </source>
</evidence>
<feature type="compositionally biased region" description="Basic and acidic residues" evidence="7">
    <location>
        <begin position="134"/>
        <end position="155"/>
    </location>
</feature>
<dbReference type="GO" id="GO:0046982">
    <property type="term" value="F:protein heterodimerization activity"/>
    <property type="evidence" value="ECO:0007669"/>
    <property type="project" value="InterPro"/>
</dbReference>
<evidence type="ECO:0000256" key="6">
    <source>
        <dbReference type="ARBA" id="ARBA00040136"/>
    </source>
</evidence>
<dbReference type="VEuPathDB" id="FungiDB:PGUG_02475"/>
<comment type="similarity">
    <text evidence="5">Belongs to the TAF13 family.</text>
</comment>
<dbReference type="InterPro" id="IPR003195">
    <property type="entry name" value="TFIID_TAF13"/>
</dbReference>
<keyword evidence="3" id="KW-0804">Transcription</keyword>
<dbReference type="GO" id="GO:0051123">
    <property type="term" value="P:RNA polymerase II preinitiation complex assembly"/>
    <property type="evidence" value="ECO:0007669"/>
    <property type="project" value="TreeGrafter"/>
</dbReference>
<proteinExistence type="inferred from homology"/>
<dbReference type="STRING" id="294746.A5DGS4"/>
<dbReference type="GO" id="GO:0005669">
    <property type="term" value="C:transcription factor TFIID complex"/>
    <property type="evidence" value="ECO:0007669"/>
    <property type="project" value="TreeGrafter"/>
</dbReference>
<dbReference type="Proteomes" id="UP000001997">
    <property type="component" value="Unassembled WGS sequence"/>
</dbReference>
<evidence type="ECO:0000256" key="1">
    <source>
        <dbReference type="ARBA" id="ARBA00004123"/>
    </source>
</evidence>
<dbReference type="InParanoid" id="A5DGS4"/>
<name>A5DGS4_PICGU</name>
<evidence type="ECO:0000256" key="2">
    <source>
        <dbReference type="ARBA" id="ARBA00023015"/>
    </source>
</evidence>
<dbReference type="OrthoDB" id="10266074at2759"/>
<evidence type="ECO:0000313" key="8">
    <source>
        <dbReference type="EMBL" id="EDK38377.2"/>
    </source>
</evidence>
<dbReference type="HOGENOM" id="CLU_076665_0_0_1"/>
<keyword evidence="2" id="KW-0805">Transcription regulation</keyword>
<dbReference type="KEGG" id="pgu:PGUG_02475"/>
<evidence type="ECO:0000256" key="7">
    <source>
        <dbReference type="SAM" id="MobiDB-lite"/>
    </source>
</evidence>
<organism evidence="8 9">
    <name type="scientific">Meyerozyma guilliermondii (strain ATCC 6260 / CBS 566 / DSM 6381 / JCM 1539 / NBRC 10279 / NRRL Y-324)</name>
    <name type="common">Yeast</name>
    <name type="synonym">Candida guilliermondii</name>
    <dbReference type="NCBI Taxonomy" id="294746"/>
    <lineage>
        <taxon>Eukaryota</taxon>
        <taxon>Fungi</taxon>
        <taxon>Dikarya</taxon>
        <taxon>Ascomycota</taxon>
        <taxon>Saccharomycotina</taxon>
        <taxon>Pichiomycetes</taxon>
        <taxon>Debaryomycetaceae</taxon>
        <taxon>Meyerozyma</taxon>
    </lineage>
</organism>
<dbReference type="PANTHER" id="PTHR11380:SF5">
    <property type="entry name" value="TRANSCRIPTION INITIATION FACTOR TFIID SUBUNIT 13"/>
    <property type="match status" value="1"/>
</dbReference>
<feature type="compositionally biased region" description="Low complexity" evidence="7">
    <location>
        <begin position="12"/>
        <end position="38"/>
    </location>
</feature>
<feature type="compositionally biased region" description="Basic residues" evidence="7">
    <location>
        <begin position="156"/>
        <end position="169"/>
    </location>
</feature>
<evidence type="ECO:0000313" key="9">
    <source>
        <dbReference type="Proteomes" id="UP000001997"/>
    </source>
</evidence>